<proteinExistence type="predicted"/>
<dbReference type="EMBL" id="MLYV02000750">
    <property type="protein sequence ID" value="PSR78306.1"/>
    <property type="molecule type" value="Genomic_DNA"/>
</dbReference>
<organism evidence="1 2">
    <name type="scientific">Hermanssonia centrifuga</name>
    <dbReference type="NCBI Taxonomy" id="98765"/>
    <lineage>
        <taxon>Eukaryota</taxon>
        <taxon>Fungi</taxon>
        <taxon>Dikarya</taxon>
        <taxon>Basidiomycota</taxon>
        <taxon>Agaricomycotina</taxon>
        <taxon>Agaricomycetes</taxon>
        <taxon>Polyporales</taxon>
        <taxon>Meruliaceae</taxon>
        <taxon>Hermanssonia</taxon>
    </lineage>
</organism>
<sequence length="58" mass="6540">MQAAILLVASEKRYYELSWGLPDSPLKSYFALYKAVEENGPKDAPERSTFQGVIFSKV</sequence>
<evidence type="ECO:0000313" key="2">
    <source>
        <dbReference type="Proteomes" id="UP000186601"/>
    </source>
</evidence>
<comment type="caution">
    <text evidence="1">The sequence shown here is derived from an EMBL/GenBank/DDBJ whole genome shotgun (WGS) entry which is preliminary data.</text>
</comment>
<name>A0A2R6NWJ0_9APHY</name>
<evidence type="ECO:0000313" key="1">
    <source>
        <dbReference type="EMBL" id="PSR78306.1"/>
    </source>
</evidence>
<accession>A0A2R6NWJ0</accession>
<reference evidence="1 2" key="1">
    <citation type="submission" date="2018-02" db="EMBL/GenBank/DDBJ databases">
        <title>Genome sequence of the basidiomycete white-rot fungus Phlebia centrifuga.</title>
        <authorList>
            <person name="Granchi Z."/>
            <person name="Peng M."/>
            <person name="de Vries R.P."/>
            <person name="Hilden K."/>
            <person name="Makela M.R."/>
            <person name="Grigoriev I."/>
            <person name="Riley R."/>
        </authorList>
    </citation>
    <scope>NUCLEOTIDE SEQUENCE [LARGE SCALE GENOMIC DNA]</scope>
    <source>
        <strain evidence="1 2">FBCC195</strain>
    </source>
</reference>
<protein>
    <submittedName>
        <fullName evidence="1">Uncharacterized protein</fullName>
    </submittedName>
</protein>
<dbReference type="AlphaFoldDB" id="A0A2R6NWJ0"/>
<keyword evidence="2" id="KW-1185">Reference proteome</keyword>
<gene>
    <name evidence="1" type="ORF">PHLCEN_2v7428</name>
</gene>
<dbReference type="Proteomes" id="UP000186601">
    <property type="component" value="Unassembled WGS sequence"/>
</dbReference>